<organism evidence="3 4">
    <name type="scientific">Ceratopteris richardii</name>
    <name type="common">Triangle waterfern</name>
    <dbReference type="NCBI Taxonomy" id="49495"/>
    <lineage>
        <taxon>Eukaryota</taxon>
        <taxon>Viridiplantae</taxon>
        <taxon>Streptophyta</taxon>
        <taxon>Embryophyta</taxon>
        <taxon>Tracheophyta</taxon>
        <taxon>Polypodiopsida</taxon>
        <taxon>Polypodiidae</taxon>
        <taxon>Polypodiales</taxon>
        <taxon>Pteridineae</taxon>
        <taxon>Pteridaceae</taxon>
        <taxon>Parkerioideae</taxon>
        <taxon>Ceratopteris</taxon>
    </lineage>
</organism>
<dbReference type="InterPro" id="IPR027799">
    <property type="entry name" value="Rtf2_RING-finger"/>
</dbReference>
<dbReference type="EMBL" id="CM035422">
    <property type="protein sequence ID" value="KAH7372665.1"/>
    <property type="molecule type" value="Genomic_DNA"/>
</dbReference>
<dbReference type="InterPro" id="IPR006735">
    <property type="entry name" value="Rtf2"/>
</dbReference>
<name>A0A8T2SW59_CERRI</name>
<dbReference type="SUPFAM" id="SSF54236">
    <property type="entry name" value="Ubiquitin-like"/>
    <property type="match status" value="1"/>
</dbReference>
<keyword evidence="4" id="KW-1185">Reference proteome</keyword>
<dbReference type="GO" id="GO:0006274">
    <property type="term" value="P:DNA replication termination"/>
    <property type="evidence" value="ECO:0007669"/>
    <property type="project" value="TreeGrafter"/>
</dbReference>
<feature type="domain" description="Ubiquitin-like" evidence="2">
    <location>
        <begin position="1"/>
        <end position="79"/>
    </location>
</feature>
<proteinExistence type="predicted"/>
<evidence type="ECO:0000259" key="2">
    <source>
        <dbReference type="PROSITE" id="PS50053"/>
    </source>
</evidence>
<dbReference type="PROSITE" id="PS50053">
    <property type="entry name" value="UBIQUITIN_2"/>
    <property type="match status" value="1"/>
</dbReference>
<feature type="compositionally biased region" description="Basic and acidic residues" evidence="1">
    <location>
        <begin position="318"/>
        <end position="331"/>
    </location>
</feature>
<dbReference type="CDD" id="cd16653">
    <property type="entry name" value="RING-like_Rtf2"/>
    <property type="match status" value="1"/>
</dbReference>
<feature type="region of interest" description="Disordered" evidence="1">
    <location>
        <begin position="256"/>
        <end position="278"/>
    </location>
</feature>
<dbReference type="Pfam" id="PF04641">
    <property type="entry name" value="Rtf2"/>
    <property type="match status" value="1"/>
</dbReference>
<dbReference type="InterPro" id="IPR029071">
    <property type="entry name" value="Ubiquitin-like_domsf"/>
</dbReference>
<comment type="caution">
    <text evidence="3">The sequence shown here is derived from an EMBL/GenBank/DDBJ whole genome shotgun (WGS) entry which is preliminary data.</text>
</comment>
<dbReference type="GO" id="GO:0005634">
    <property type="term" value="C:nucleus"/>
    <property type="evidence" value="ECO:0007669"/>
    <property type="project" value="TreeGrafter"/>
</dbReference>
<dbReference type="OMA" id="HANKEVY"/>
<dbReference type="PANTHER" id="PTHR12775">
    <property type="entry name" value="PROTEIN C20ORF43 HOMOLOG"/>
    <property type="match status" value="1"/>
</dbReference>
<dbReference type="Gene3D" id="3.10.20.90">
    <property type="entry name" value="Phosphatidylinositol 3-kinase Catalytic Subunit, Chain A, domain 1"/>
    <property type="match status" value="1"/>
</dbReference>
<evidence type="ECO:0000256" key="1">
    <source>
        <dbReference type="SAM" id="MobiDB-lite"/>
    </source>
</evidence>
<gene>
    <name evidence="3" type="ORF">KP509_17G015500</name>
</gene>
<sequence length="380" mass="41183">MQVFVDISGVGTVAACVNGQSTLGDLRSALLKASPQACVLRHSSYFSFRGKPLQDASTIASQGISNQSTLRLTIRVLGGGGDGGATGAESRDCYLNMYATKKPDKVDPNEARIAKWTRCALSAETLKPPCVIDLLGNLYNKEALVSALLTKNMPPELKHIKGLRDMIPIYLTSVPGVDAHDDTSDTKFQCPISGQEFNGKYKFYVLRGCGHVLSSKALKEVQTSSCLVCFTPYAENDKVVVNGTEEEVLDLKRRMEEEATRKKEKKTKNGSKESLGVGSKGAAISNEHIGTINGGNEVVEEGYAVGEMNGSKRKLSKEKHQAVPDNSRDPKLLQPSKKFRAVDKLPPGATKEVYASIFCSSTTNKVKETFMCRALPLGRN</sequence>
<evidence type="ECO:0000313" key="3">
    <source>
        <dbReference type="EMBL" id="KAH7372665.1"/>
    </source>
</evidence>
<dbReference type="AlphaFoldDB" id="A0A8T2SW59"/>
<evidence type="ECO:0000313" key="4">
    <source>
        <dbReference type="Proteomes" id="UP000825935"/>
    </source>
</evidence>
<dbReference type="Proteomes" id="UP000825935">
    <property type="component" value="Chromosome 17"/>
</dbReference>
<dbReference type="PANTHER" id="PTHR12775:SF2">
    <property type="entry name" value="REPLICATION TERMINATION FACTOR 2"/>
    <property type="match status" value="1"/>
</dbReference>
<dbReference type="OrthoDB" id="247013at2759"/>
<dbReference type="InterPro" id="IPR000626">
    <property type="entry name" value="Ubiquitin-like_dom"/>
</dbReference>
<feature type="region of interest" description="Disordered" evidence="1">
    <location>
        <begin position="309"/>
        <end position="332"/>
    </location>
</feature>
<protein>
    <recommendedName>
        <fullName evidence="2">Ubiquitin-like domain-containing protein</fullName>
    </recommendedName>
</protein>
<reference evidence="3" key="1">
    <citation type="submission" date="2021-08" db="EMBL/GenBank/DDBJ databases">
        <title>WGS assembly of Ceratopteris richardii.</title>
        <authorList>
            <person name="Marchant D.B."/>
            <person name="Chen G."/>
            <person name="Jenkins J."/>
            <person name="Shu S."/>
            <person name="Leebens-Mack J."/>
            <person name="Grimwood J."/>
            <person name="Schmutz J."/>
            <person name="Soltis P."/>
            <person name="Soltis D."/>
            <person name="Chen Z.-H."/>
        </authorList>
    </citation>
    <scope>NUCLEOTIDE SEQUENCE</scope>
    <source>
        <strain evidence="3">Whitten #5841</strain>
        <tissue evidence="3">Leaf</tissue>
    </source>
</reference>
<accession>A0A8T2SW59</accession>